<comment type="caution">
    <text evidence="2">The sequence shown here is derived from an EMBL/GenBank/DDBJ whole genome shotgun (WGS) entry which is preliminary data.</text>
</comment>
<evidence type="ECO:0000256" key="1">
    <source>
        <dbReference type="SAM" id="Phobius"/>
    </source>
</evidence>
<dbReference type="Proteomes" id="UP001202248">
    <property type="component" value="Unassembled WGS sequence"/>
</dbReference>
<accession>A0ABS9SJI5</accession>
<keyword evidence="1" id="KW-0472">Membrane</keyword>
<gene>
    <name evidence="2" type="ORF">MKP09_11635</name>
</gene>
<protein>
    <submittedName>
        <fullName evidence="2">Uncharacterized protein</fullName>
    </submittedName>
</protein>
<evidence type="ECO:0000313" key="2">
    <source>
        <dbReference type="EMBL" id="MCH5598514.1"/>
    </source>
</evidence>
<proteinExistence type="predicted"/>
<reference evidence="2 3" key="1">
    <citation type="submission" date="2022-02" db="EMBL/GenBank/DDBJ databases">
        <authorList>
            <person name="Min J."/>
        </authorList>
    </citation>
    <scope>NUCLEOTIDE SEQUENCE [LARGE SCALE GENOMIC DNA]</scope>
    <source>
        <strain evidence="2 3">GR10-1</strain>
    </source>
</reference>
<keyword evidence="3" id="KW-1185">Reference proteome</keyword>
<keyword evidence="1" id="KW-0812">Transmembrane</keyword>
<name>A0ABS9SJI5_9BACT</name>
<sequence>MLKLEGYKTYETNLTKKFNAWYLGNIAIGGIIGLIIDPITGAMYKLTPSEINAEMEQGVTFKKAKTIFTSPSL</sequence>
<organism evidence="2 3">
    <name type="scientific">Niabella ginsengisoli</name>
    <dbReference type="NCBI Taxonomy" id="522298"/>
    <lineage>
        <taxon>Bacteria</taxon>
        <taxon>Pseudomonadati</taxon>
        <taxon>Bacteroidota</taxon>
        <taxon>Chitinophagia</taxon>
        <taxon>Chitinophagales</taxon>
        <taxon>Chitinophagaceae</taxon>
        <taxon>Niabella</taxon>
    </lineage>
</organism>
<dbReference type="EMBL" id="JAKWBL010000002">
    <property type="protein sequence ID" value="MCH5598514.1"/>
    <property type="molecule type" value="Genomic_DNA"/>
</dbReference>
<dbReference type="RefSeq" id="WP_240830176.1">
    <property type="nucleotide sequence ID" value="NZ_JAKWBL010000002.1"/>
</dbReference>
<evidence type="ECO:0000313" key="3">
    <source>
        <dbReference type="Proteomes" id="UP001202248"/>
    </source>
</evidence>
<feature type="transmembrane region" description="Helical" evidence="1">
    <location>
        <begin position="20"/>
        <end position="39"/>
    </location>
</feature>
<keyword evidence="1" id="KW-1133">Transmembrane helix</keyword>